<sequence>MLDLSATLSELADFSSLWFRELYLELAHSVQIPVEISLPWLLIEHCLDGATSRVEPVLSILDVYNDAANCSLLGLQKQCLYDETEAEGKLCFDHFIFLLAERVYLHYKSLAAREACRDWSHHCVTHNAGMSIKSVIFKQNPALSPLSEALDDEDEGSKYETIFTQRHVSILGQGYDLALLLGQRIDALLCKDLEGWFTKFEASDATCYVAMLDVLKILKTTYSSLSALGLDECDDVIRETNDETLDCLLGHLISIDGSTRSRVHDQISQTVLTDLCQHFCVKFDDRRFIRMQLHDALTMTVGDQFAHEECLRKAKQYRLSRASIFRGKVGNSIAVEAAKYGVLEKAIMDELEAQIFHCFREIGNALMLLLMLGHVIVSECVGLIKFELVLTMRYKMYFPNGQRSNTIQLEATQQSNLLDDVSESQPNFLQCALGRIAYMLETTGIAGEWEAAPDSQPEKMPNSSSFYHVWCALEFLSCNRPRTGDSSTDDDATLSLRDMFGDGVQFAGCTLVHLLGQRTLYELWNVSQHVINVHHHEKVKAASDAQIALVSSSKKGRQKFESLSVQTTVGTLDRDMAIKAARFIESAREMRSTTARIFHTLELAWPSDSTTPATFAPPQFTPPVKAPSSPLAASMQYHR</sequence>
<dbReference type="AlphaFoldDB" id="A0A9W6TR26"/>
<name>A0A9W6TR26_9STRA</name>
<protein>
    <submittedName>
        <fullName evidence="2">Unnamed protein product</fullName>
    </submittedName>
</protein>
<proteinExistence type="predicted"/>
<dbReference type="Proteomes" id="UP001165083">
    <property type="component" value="Unassembled WGS sequence"/>
</dbReference>
<evidence type="ECO:0000313" key="3">
    <source>
        <dbReference type="Proteomes" id="UP001165083"/>
    </source>
</evidence>
<dbReference type="GO" id="GO:0031267">
    <property type="term" value="F:small GTPase binding"/>
    <property type="evidence" value="ECO:0007669"/>
    <property type="project" value="InterPro"/>
</dbReference>
<reference evidence="2" key="1">
    <citation type="submission" date="2023-04" db="EMBL/GenBank/DDBJ databases">
        <title>Phytophthora lilii NBRC 32176.</title>
        <authorList>
            <person name="Ichikawa N."/>
            <person name="Sato H."/>
            <person name="Tonouchi N."/>
        </authorList>
    </citation>
    <scope>NUCLEOTIDE SEQUENCE</scope>
    <source>
        <strain evidence="2">NBRC 32176</strain>
    </source>
</reference>
<keyword evidence="3" id="KW-1185">Reference proteome</keyword>
<evidence type="ECO:0000256" key="1">
    <source>
        <dbReference type="SAM" id="MobiDB-lite"/>
    </source>
</evidence>
<comment type="caution">
    <text evidence="2">The sequence shown here is derived from an EMBL/GenBank/DDBJ whole genome shotgun (WGS) entry which is preliminary data.</text>
</comment>
<dbReference type="OrthoDB" id="10265867at2759"/>
<accession>A0A9W6TR26</accession>
<feature type="region of interest" description="Disordered" evidence="1">
    <location>
        <begin position="612"/>
        <end position="639"/>
    </location>
</feature>
<dbReference type="Pfam" id="PF05994">
    <property type="entry name" value="FragX_IP"/>
    <property type="match status" value="2"/>
</dbReference>
<dbReference type="PIRSF" id="PIRSF008153">
    <property type="entry name" value="FMR1_interacting"/>
    <property type="match status" value="1"/>
</dbReference>
<dbReference type="PRINTS" id="PR01698">
    <property type="entry name" value="CYTOFMRPINTP"/>
</dbReference>
<dbReference type="EMBL" id="BSXW01000302">
    <property type="protein sequence ID" value="GMF18010.1"/>
    <property type="molecule type" value="Genomic_DNA"/>
</dbReference>
<dbReference type="PANTHER" id="PTHR12195">
    <property type="entry name" value="CYTOPLASMIC FMR1-INTERACTING PROTEIN-RELATED"/>
    <property type="match status" value="1"/>
</dbReference>
<gene>
    <name evidence="2" type="ORF">Plil01_000667400</name>
</gene>
<organism evidence="2 3">
    <name type="scientific">Phytophthora lilii</name>
    <dbReference type="NCBI Taxonomy" id="2077276"/>
    <lineage>
        <taxon>Eukaryota</taxon>
        <taxon>Sar</taxon>
        <taxon>Stramenopiles</taxon>
        <taxon>Oomycota</taxon>
        <taxon>Peronosporomycetes</taxon>
        <taxon>Peronosporales</taxon>
        <taxon>Peronosporaceae</taxon>
        <taxon>Phytophthora</taxon>
    </lineage>
</organism>
<dbReference type="GO" id="GO:0030833">
    <property type="term" value="P:regulation of actin filament polymerization"/>
    <property type="evidence" value="ECO:0007669"/>
    <property type="project" value="InterPro"/>
</dbReference>
<dbReference type="InterPro" id="IPR008081">
    <property type="entry name" value="Cytoplasmic_FMR1-int"/>
</dbReference>
<evidence type="ECO:0000313" key="2">
    <source>
        <dbReference type="EMBL" id="GMF18010.1"/>
    </source>
</evidence>